<keyword evidence="4" id="KW-0321">Glycogen metabolism</keyword>
<evidence type="ECO:0000313" key="16">
    <source>
        <dbReference type="EMBL" id="KAK5638103.1"/>
    </source>
</evidence>
<dbReference type="InterPro" id="IPR000719">
    <property type="entry name" value="Prot_kinase_dom"/>
</dbReference>
<feature type="domain" description="Protein kinase" evidence="15">
    <location>
        <begin position="26"/>
        <end position="290"/>
    </location>
</feature>
<organism evidence="16 17">
    <name type="scientific">Pyrocoelia pectoralis</name>
    <dbReference type="NCBI Taxonomy" id="417401"/>
    <lineage>
        <taxon>Eukaryota</taxon>
        <taxon>Metazoa</taxon>
        <taxon>Ecdysozoa</taxon>
        <taxon>Arthropoda</taxon>
        <taxon>Hexapoda</taxon>
        <taxon>Insecta</taxon>
        <taxon>Pterygota</taxon>
        <taxon>Neoptera</taxon>
        <taxon>Endopterygota</taxon>
        <taxon>Coleoptera</taxon>
        <taxon>Polyphaga</taxon>
        <taxon>Elateriformia</taxon>
        <taxon>Elateroidea</taxon>
        <taxon>Lampyridae</taxon>
        <taxon>Lampyrinae</taxon>
        <taxon>Pyrocoelia</taxon>
    </lineage>
</organism>
<dbReference type="SMART" id="SM00220">
    <property type="entry name" value="S_TKc"/>
    <property type="match status" value="1"/>
</dbReference>
<dbReference type="FunFam" id="3.30.200.20:FF:000138">
    <property type="entry name" value="Phosphorylase b kinase gamma catalytic chain, liver/testis"/>
    <property type="match status" value="1"/>
</dbReference>
<gene>
    <name evidence="16" type="ORF">RI129_012398</name>
</gene>
<feature type="transmembrane region" description="Helical" evidence="14">
    <location>
        <begin position="209"/>
        <end position="233"/>
    </location>
</feature>
<sequence length="313" mass="36004">MKTMAKEEEEDHLPDKDAAKGFYAKYEMKEILGKGISSTVRRCIEKETGREYAAKIIDLSTETEEGASSYEAVKQEISILRHVAGHPYIIELQDVFESSTFIFLVFELCKHGELFDYLTSVVTLSEKKTRYIMRQVFEGLEHIHSCGIVHRDLKPENILLDDNLNVKITDFGFAKKLAPGEQLFDLCGTPGYLAPETLRTNMLEDAPGYSYHIDIWACGVIMYTLLVGCPPFWHRKQMIMLRNIMEGKYSFTSPEWADVSESPKDLIRKLLVVDPNKRISLGEALRHPFFLSVVSFENFIYFILMRFSVTERN</sequence>
<evidence type="ECO:0000256" key="11">
    <source>
        <dbReference type="ARBA" id="ARBA00025890"/>
    </source>
</evidence>
<comment type="caution">
    <text evidence="16">The sequence shown here is derived from an EMBL/GenBank/DDBJ whole genome shotgun (WGS) entry which is preliminary data.</text>
</comment>
<dbReference type="InterPro" id="IPR002291">
    <property type="entry name" value="Phosph_kin_gamma"/>
</dbReference>
<evidence type="ECO:0000256" key="14">
    <source>
        <dbReference type="SAM" id="Phobius"/>
    </source>
</evidence>
<dbReference type="InterPro" id="IPR011009">
    <property type="entry name" value="Kinase-like_dom_sf"/>
</dbReference>
<keyword evidence="14" id="KW-1133">Transmembrane helix</keyword>
<dbReference type="Gene3D" id="1.10.510.10">
    <property type="entry name" value="Transferase(Phosphotransferase) domain 1"/>
    <property type="match status" value="1"/>
</dbReference>
<dbReference type="Gene3D" id="3.30.200.20">
    <property type="entry name" value="Phosphorylase Kinase, domain 1"/>
    <property type="match status" value="1"/>
</dbReference>
<dbReference type="EC" id="2.7.11.19" evidence="2"/>
<dbReference type="Pfam" id="PF00069">
    <property type="entry name" value="Pkinase"/>
    <property type="match status" value="1"/>
</dbReference>
<evidence type="ECO:0000256" key="1">
    <source>
        <dbReference type="ARBA" id="ARBA00001674"/>
    </source>
</evidence>
<keyword evidence="3 13" id="KW-0723">Serine/threonine-protein kinase</keyword>
<keyword evidence="5" id="KW-0808">Transferase</keyword>
<feature type="binding site" evidence="12">
    <location>
        <position position="55"/>
    </location>
    <ligand>
        <name>ATP</name>
        <dbReference type="ChEBI" id="CHEBI:30616"/>
    </ligand>
</feature>
<dbReference type="GO" id="GO:0004689">
    <property type="term" value="F:phosphorylase kinase activity"/>
    <property type="evidence" value="ECO:0007669"/>
    <property type="project" value="UniProtKB-EC"/>
</dbReference>
<dbReference type="GO" id="GO:0005964">
    <property type="term" value="C:phosphorylase kinase complex"/>
    <property type="evidence" value="ECO:0007669"/>
    <property type="project" value="InterPro"/>
</dbReference>
<keyword evidence="17" id="KW-1185">Reference proteome</keyword>
<dbReference type="PROSITE" id="PS50011">
    <property type="entry name" value="PROTEIN_KINASE_DOM"/>
    <property type="match status" value="1"/>
</dbReference>
<evidence type="ECO:0000256" key="2">
    <source>
        <dbReference type="ARBA" id="ARBA00012432"/>
    </source>
</evidence>
<protein>
    <recommendedName>
        <fullName evidence="2">phosphorylase kinase</fullName>
        <ecNumber evidence="2">2.7.11.19</ecNumber>
    </recommendedName>
</protein>
<keyword evidence="9" id="KW-0112">Calmodulin-binding</keyword>
<dbReference type="GO" id="GO:0005516">
    <property type="term" value="F:calmodulin binding"/>
    <property type="evidence" value="ECO:0007669"/>
    <property type="project" value="UniProtKB-KW"/>
</dbReference>
<accession>A0AAN7V1X7</accession>
<dbReference type="FunFam" id="1.10.510.10:FF:000149">
    <property type="entry name" value="phosphorylase b kinase gamma catalytic chain, liver/testis isoform"/>
    <property type="match status" value="1"/>
</dbReference>
<name>A0AAN7V1X7_9COLE</name>
<evidence type="ECO:0000256" key="8">
    <source>
        <dbReference type="ARBA" id="ARBA00022840"/>
    </source>
</evidence>
<dbReference type="SUPFAM" id="SSF56112">
    <property type="entry name" value="Protein kinase-like (PK-like)"/>
    <property type="match status" value="1"/>
</dbReference>
<comment type="similarity">
    <text evidence="13">Belongs to the protein kinase superfamily.</text>
</comment>
<dbReference type="GO" id="GO:0005524">
    <property type="term" value="F:ATP binding"/>
    <property type="evidence" value="ECO:0007669"/>
    <property type="project" value="UniProtKB-UniRule"/>
</dbReference>
<keyword evidence="10" id="KW-0119">Carbohydrate metabolism</keyword>
<keyword evidence="6 12" id="KW-0547">Nucleotide-binding</keyword>
<keyword evidence="14" id="KW-0812">Transmembrane</keyword>
<dbReference type="PROSITE" id="PS00108">
    <property type="entry name" value="PROTEIN_KINASE_ST"/>
    <property type="match status" value="1"/>
</dbReference>
<evidence type="ECO:0000256" key="7">
    <source>
        <dbReference type="ARBA" id="ARBA00022777"/>
    </source>
</evidence>
<keyword evidence="7" id="KW-0418">Kinase</keyword>
<dbReference type="PROSITE" id="PS00107">
    <property type="entry name" value="PROTEIN_KINASE_ATP"/>
    <property type="match status" value="1"/>
</dbReference>
<evidence type="ECO:0000256" key="5">
    <source>
        <dbReference type="ARBA" id="ARBA00022679"/>
    </source>
</evidence>
<evidence type="ECO:0000256" key="3">
    <source>
        <dbReference type="ARBA" id="ARBA00022527"/>
    </source>
</evidence>
<dbReference type="PANTHER" id="PTHR24347">
    <property type="entry name" value="SERINE/THREONINE-PROTEIN KINASE"/>
    <property type="match status" value="1"/>
</dbReference>
<keyword evidence="8 12" id="KW-0067">ATP-binding</keyword>
<evidence type="ECO:0000256" key="12">
    <source>
        <dbReference type="PROSITE-ProRule" id="PRU10141"/>
    </source>
</evidence>
<evidence type="ECO:0000313" key="17">
    <source>
        <dbReference type="Proteomes" id="UP001329430"/>
    </source>
</evidence>
<dbReference type="Proteomes" id="UP001329430">
    <property type="component" value="Chromosome 10"/>
</dbReference>
<evidence type="ECO:0000256" key="9">
    <source>
        <dbReference type="ARBA" id="ARBA00022860"/>
    </source>
</evidence>
<dbReference type="GO" id="GO:0005977">
    <property type="term" value="P:glycogen metabolic process"/>
    <property type="evidence" value="ECO:0007669"/>
    <property type="project" value="UniProtKB-KW"/>
</dbReference>
<comment type="subunit">
    <text evidence="11">Hexadecamer of 4 heterotetramers, each composed of alpha, beta, gamma, and delta subunits. Alpha (PHKA1 or PHKA2) and beta (PHKB) are regulatory subunits, gamma (PHKG1 or PHKG2) is the catalytic subunit, and delta is calmodulin.</text>
</comment>
<evidence type="ECO:0000256" key="6">
    <source>
        <dbReference type="ARBA" id="ARBA00022741"/>
    </source>
</evidence>
<evidence type="ECO:0000259" key="15">
    <source>
        <dbReference type="PROSITE" id="PS50011"/>
    </source>
</evidence>
<dbReference type="EMBL" id="JAVRBK010000010">
    <property type="protein sequence ID" value="KAK5638103.1"/>
    <property type="molecule type" value="Genomic_DNA"/>
</dbReference>
<dbReference type="AlphaFoldDB" id="A0AAN7V1X7"/>
<dbReference type="PRINTS" id="PR01049">
    <property type="entry name" value="PHOSPHBKNASE"/>
</dbReference>
<evidence type="ECO:0000256" key="10">
    <source>
        <dbReference type="ARBA" id="ARBA00023277"/>
    </source>
</evidence>
<reference evidence="16 17" key="1">
    <citation type="journal article" date="2024" name="Insects">
        <title>An Improved Chromosome-Level Genome Assembly of the Firefly Pyrocoelia pectoralis.</title>
        <authorList>
            <person name="Fu X."/>
            <person name="Meyer-Rochow V.B."/>
            <person name="Ballantyne L."/>
            <person name="Zhu X."/>
        </authorList>
    </citation>
    <scope>NUCLEOTIDE SEQUENCE [LARGE SCALE GENOMIC DNA]</scope>
    <source>
        <strain evidence="16">XCY_ONT2</strain>
    </source>
</reference>
<dbReference type="CDD" id="cd14093">
    <property type="entry name" value="STKc_PhKG"/>
    <property type="match status" value="1"/>
</dbReference>
<proteinExistence type="inferred from homology"/>
<evidence type="ECO:0000256" key="13">
    <source>
        <dbReference type="RuleBase" id="RU000304"/>
    </source>
</evidence>
<dbReference type="InterPro" id="IPR008271">
    <property type="entry name" value="Ser/Thr_kinase_AS"/>
</dbReference>
<dbReference type="InterPro" id="IPR017441">
    <property type="entry name" value="Protein_kinase_ATP_BS"/>
</dbReference>
<evidence type="ECO:0000256" key="4">
    <source>
        <dbReference type="ARBA" id="ARBA00022600"/>
    </source>
</evidence>
<keyword evidence="14" id="KW-0472">Membrane</keyword>
<comment type="catalytic activity">
    <reaction evidence="1">
        <text>2 ATP + phosphorylase b = 2 ADP + phosphorylase a.</text>
        <dbReference type="EC" id="2.7.11.19"/>
    </reaction>
</comment>